<feature type="transmembrane region" description="Helical" evidence="8">
    <location>
        <begin position="184"/>
        <end position="205"/>
    </location>
</feature>
<dbReference type="GO" id="GO:0005886">
    <property type="term" value="C:plasma membrane"/>
    <property type="evidence" value="ECO:0007669"/>
    <property type="project" value="TreeGrafter"/>
</dbReference>
<dbReference type="GO" id="GO:0017004">
    <property type="term" value="P:cytochrome complex assembly"/>
    <property type="evidence" value="ECO:0007669"/>
    <property type="project" value="UniProtKB-KW"/>
</dbReference>
<keyword evidence="7 8" id="KW-0472">Membrane</keyword>
<organism evidence="10 11">
    <name type="scientific">Deinococcus maricopensis (strain DSM 21211 / LMG 22137 / NRRL B-23946 / LB-34)</name>
    <dbReference type="NCBI Taxonomy" id="709986"/>
    <lineage>
        <taxon>Bacteria</taxon>
        <taxon>Thermotogati</taxon>
        <taxon>Deinococcota</taxon>
        <taxon>Deinococci</taxon>
        <taxon>Deinococcales</taxon>
        <taxon>Deinococcaceae</taxon>
        <taxon>Deinococcus</taxon>
    </lineage>
</organism>
<proteinExistence type="inferred from homology"/>
<dbReference type="Proteomes" id="UP000008635">
    <property type="component" value="Chromosome"/>
</dbReference>
<evidence type="ECO:0000256" key="8">
    <source>
        <dbReference type="SAM" id="Phobius"/>
    </source>
</evidence>
<evidence type="ECO:0000256" key="6">
    <source>
        <dbReference type="ARBA" id="ARBA00022989"/>
    </source>
</evidence>
<keyword evidence="6 8" id="KW-1133">Transmembrane helix</keyword>
<dbReference type="HOGENOM" id="CLU_066538_2_1_0"/>
<evidence type="ECO:0000259" key="9">
    <source>
        <dbReference type="Pfam" id="PF01578"/>
    </source>
</evidence>
<evidence type="ECO:0000256" key="7">
    <source>
        <dbReference type="ARBA" id="ARBA00023136"/>
    </source>
</evidence>
<keyword evidence="4 8" id="KW-0812">Transmembrane</keyword>
<dbReference type="InterPro" id="IPR045062">
    <property type="entry name" value="Cyt_c_biogenesis_CcsA/CcmC"/>
</dbReference>
<dbReference type="InterPro" id="IPR003557">
    <property type="entry name" value="Cyt_c_biogenesis_CcmC"/>
</dbReference>
<feature type="transmembrane region" description="Helical" evidence="8">
    <location>
        <begin position="111"/>
        <end position="129"/>
    </location>
</feature>
<dbReference type="GO" id="GO:0020037">
    <property type="term" value="F:heme binding"/>
    <property type="evidence" value="ECO:0007669"/>
    <property type="project" value="InterPro"/>
</dbReference>
<evidence type="ECO:0000256" key="3">
    <source>
        <dbReference type="ARBA" id="ARBA00016463"/>
    </source>
</evidence>
<gene>
    <name evidence="10" type="ordered locus">Deima_1152</name>
</gene>
<dbReference type="KEGG" id="dmr:Deima_1152"/>
<dbReference type="AlphaFoldDB" id="E8U6W5"/>
<name>E8U6W5_DEIML</name>
<reference evidence="11" key="2">
    <citation type="submission" date="2011-01" db="EMBL/GenBank/DDBJ databases">
        <title>The complete genome of Deinococcus maricopensis DSM 21211.</title>
        <authorList>
            <consortium name="US DOE Joint Genome Institute (JGI-PGF)"/>
            <person name="Lucas S."/>
            <person name="Copeland A."/>
            <person name="Lapidus A."/>
            <person name="Goodwin L."/>
            <person name="Pitluck S."/>
            <person name="Kyrpides N."/>
            <person name="Mavromatis K."/>
            <person name="Pagani I."/>
            <person name="Ivanova N."/>
            <person name="Ovchinnikova G."/>
            <person name="Zeytun A."/>
            <person name="Detter J.C."/>
            <person name="Han C."/>
            <person name="Land M."/>
            <person name="Hauser L."/>
            <person name="Markowitz V."/>
            <person name="Cheng J.-F."/>
            <person name="Hugenholtz P."/>
            <person name="Woyke T."/>
            <person name="Wu D."/>
            <person name="Pukall R."/>
            <person name="Gehrich-Schroeter G."/>
            <person name="Brambilla E."/>
            <person name="Klenk H.-P."/>
            <person name="Eisen J.A."/>
        </authorList>
    </citation>
    <scope>NUCLEOTIDE SEQUENCE [LARGE SCALE GENOMIC DNA]</scope>
    <source>
        <strain evidence="11">DSM 21211 / LMG 22137 / NRRL B-23946 / LB-34</strain>
    </source>
</reference>
<sequence length="231" mass="25908" precursor="true">MMRDRLTTGLGLVTLLLLLVGFTLAFVVPPDVNQGSLVRLMFVHVPSAWLSYLAYGGTGLFGLLYLITRGRSFDRLSMASAEIGLVFTVSTLVGGMLWAKPTWGTYWVWEPRLTTTALSLLIYGGYLLVRGMIEEPERRARVAAVIGVAGTLYVPVNYMSVYWWRSIHQTPTLNLLGKVQFKAAPIYGVELLIMTVAFTLLYVYLLRVRGTLARLAEEREERAFDLEVRHG</sequence>
<feature type="transmembrane region" description="Helical" evidence="8">
    <location>
        <begin position="141"/>
        <end position="164"/>
    </location>
</feature>
<dbReference type="STRING" id="709986.Deima_1152"/>
<dbReference type="OrthoDB" id="9814290at2"/>
<dbReference type="RefSeq" id="WP_013556309.1">
    <property type="nucleotide sequence ID" value="NC_014958.1"/>
</dbReference>
<evidence type="ECO:0000313" key="11">
    <source>
        <dbReference type="Proteomes" id="UP000008635"/>
    </source>
</evidence>
<dbReference type="EMBL" id="CP002454">
    <property type="protein sequence ID" value="ADV66804.1"/>
    <property type="molecule type" value="Genomic_DNA"/>
</dbReference>
<feature type="domain" description="Cytochrome c assembly protein" evidence="9">
    <location>
        <begin position="12"/>
        <end position="167"/>
    </location>
</feature>
<evidence type="ECO:0000256" key="5">
    <source>
        <dbReference type="ARBA" id="ARBA00022748"/>
    </source>
</evidence>
<evidence type="ECO:0000256" key="4">
    <source>
        <dbReference type="ARBA" id="ARBA00022692"/>
    </source>
</evidence>
<keyword evidence="11" id="KW-1185">Reference proteome</keyword>
<feature type="transmembrane region" description="Helical" evidence="8">
    <location>
        <begin position="49"/>
        <end position="67"/>
    </location>
</feature>
<feature type="transmembrane region" description="Helical" evidence="8">
    <location>
        <begin position="79"/>
        <end position="99"/>
    </location>
</feature>
<dbReference type="GO" id="GO:0015232">
    <property type="term" value="F:heme transmembrane transporter activity"/>
    <property type="evidence" value="ECO:0007669"/>
    <property type="project" value="InterPro"/>
</dbReference>
<reference evidence="10 11" key="1">
    <citation type="journal article" date="2011" name="Stand. Genomic Sci.">
        <title>Complete genome sequence of Deinococcus maricopensis type strain (LB-34).</title>
        <authorList>
            <person name="Pukall R."/>
            <person name="Zeytun A."/>
            <person name="Lucas S."/>
            <person name="Lapidus A."/>
            <person name="Hammon N."/>
            <person name="Deshpande S."/>
            <person name="Nolan M."/>
            <person name="Cheng J.F."/>
            <person name="Pitluck S."/>
            <person name="Liolios K."/>
            <person name="Pagani I."/>
            <person name="Mikhailova N."/>
            <person name="Ivanova N."/>
            <person name="Mavromatis K."/>
            <person name="Pati A."/>
            <person name="Tapia R."/>
            <person name="Han C."/>
            <person name="Goodwin L."/>
            <person name="Chen A."/>
            <person name="Palaniappan K."/>
            <person name="Land M."/>
            <person name="Hauser L."/>
            <person name="Chang Y.J."/>
            <person name="Jeffries C.D."/>
            <person name="Brambilla E.M."/>
            <person name="Rohde M."/>
            <person name="Goker M."/>
            <person name="Detter J.C."/>
            <person name="Woyke T."/>
            <person name="Bristow J."/>
            <person name="Eisen J.A."/>
            <person name="Markowitz V."/>
            <person name="Hugenholtz P."/>
            <person name="Kyrpides N.C."/>
            <person name="Klenk H.P."/>
        </authorList>
    </citation>
    <scope>NUCLEOTIDE SEQUENCE [LARGE SCALE GENOMIC DNA]</scope>
    <source>
        <strain evidence="11">DSM 21211 / LMG 22137 / NRRL B-23946 / LB-34</strain>
    </source>
</reference>
<accession>E8U6W5</accession>
<comment type="similarity">
    <text evidence="2">Belongs to the CcmC/CycZ/HelC family.</text>
</comment>
<dbReference type="PANTHER" id="PTHR30071">
    <property type="entry name" value="HEME EXPORTER PROTEIN C"/>
    <property type="match status" value="1"/>
</dbReference>
<evidence type="ECO:0000313" key="10">
    <source>
        <dbReference type="EMBL" id="ADV66804.1"/>
    </source>
</evidence>
<dbReference type="InterPro" id="IPR002541">
    <property type="entry name" value="Cyt_c_assembly"/>
</dbReference>
<evidence type="ECO:0000256" key="2">
    <source>
        <dbReference type="ARBA" id="ARBA00005840"/>
    </source>
</evidence>
<keyword evidence="5" id="KW-0201">Cytochrome c-type biogenesis</keyword>
<protein>
    <recommendedName>
        <fullName evidence="3">Heme exporter protein C</fullName>
    </recommendedName>
</protein>
<dbReference type="PANTHER" id="PTHR30071:SF1">
    <property type="entry name" value="CYTOCHROME B_B6 PROTEIN-RELATED"/>
    <property type="match status" value="1"/>
</dbReference>
<evidence type="ECO:0000256" key="1">
    <source>
        <dbReference type="ARBA" id="ARBA00004141"/>
    </source>
</evidence>
<dbReference type="eggNOG" id="COG0755">
    <property type="taxonomic scope" value="Bacteria"/>
</dbReference>
<dbReference type="PRINTS" id="PR01386">
    <property type="entry name" value="CCMCBIOGNSIS"/>
</dbReference>
<dbReference type="Pfam" id="PF01578">
    <property type="entry name" value="Cytochrom_C_asm"/>
    <property type="match status" value="1"/>
</dbReference>
<comment type="subcellular location">
    <subcellularLocation>
        <location evidence="1">Membrane</location>
        <topology evidence="1">Multi-pass membrane protein</topology>
    </subcellularLocation>
</comment>